<keyword evidence="7" id="KW-0949">S-adenosyl-L-methionine</keyword>
<keyword evidence="10 16" id="KW-0863">Zinc-finger</keyword>
<feature type="region of interest" description="Disordered" evidence="17">
    <location>
        <begin position="368"/>
        <end position="411"/>
    </location>
</feature>
<feature type="region of interest" description="Disordered" evidence="17">
    <location>
        <begin position="1"/>
        <end position="50"/>
    </location>
</feature>
<keyword evidence="5" id="KW-0489">Methyltransferase</keyword>
<keyword evidence="12" id="KW-0156">Chromatin regulator</keyword>
<keyword evidence="13" id="KW-0805">Transcription regulation</keyword>
<keyword evidence="9" id="KW-0677">Repeat</keyword>
<dbReference type="InterPro" id="IPR055198">
    <property type="entry name" value="NSD_PHD"/>
</dbReference>
<dbReference type="GO" id="GO:0005634">
    <property type="term" value="C:nucleus"/>
    <property type="evidence" value="ECO:0007669"/>
    <property type="project" value="UniProtKB-SubCell"/>
</dbReference>
<evidence type="ECO:0000256" key="15">
    <source>
        <dbReference type="ARBA" id="ARBA00023242"/>
    </source>
</evidence>
<keyword evidence="4" id="KW-0597">Phosphoprotein</keyword>
<feature type="domain" description="PWWP" evidence="20">
    <location>
        <begin position="234"/>
        <end position="299"/>
    </location>
</feature>
<feature type="compositionally biased region" description="Acidic residues" evidence="17">
    <location>
        <begin position="1"/>
        <end position="12"/>
    </location>
</feature>
<dbReference type="Pfam" id="PF00856">
    <property type="entry name" value="SET"/>
    <property type="match status" value="1"/>
</dbReference>
<feature type="region of interest" description="Disordered" evidence="17">
    <location>
        <begin position="1627"/>
        <end position="1682"/>
    </location>
</feature>
<dbReference type="InterPro" id="IPR000313">
    <property type="entry name" value="PWWP_dom"/>
</dbReference>
<dbReference type="PROSITE" id="PS50016">
    <property type="entry name" value="ZF_PHD_2"/>
    <property type="match status" value="1"/>
</dbReference>
<feature type="region of interest" description="Disordered" evidence="17">
    <location>
        <begin position="1782"/>
        <end position="1825"/>
    </location>
</feature>
<dbReference type="CDD" id="cd21991">
    <property type="entry name" value="HMG-box_NSD2"/>
    <property type="match status" value="1"/>
</dbReference>
<dbReference type="PROSITE" id="PS50812">
    <property type="entry name" value="PWWP"/>
    <property type="match status" value="2"/>
</dbReference>
<dbReference type="CDD" id="cd05838">
    <property type="entry name" value="PWWP_NSD_rpt2"/>
    <property type="match status" value="1"/>
</dbReference>
<dbReference type="PROSITE" id="PS51215">
    <property type="entry name" value="AWS"/>
    <property type="match status" value="1"/>
</dbReference>
<feature type="compositionally biased region" description="Basic and acidic residues" evidence="17">
    <location>
        <begin position="784"/>
        <end position="883"/>
    </location>
</feature>
<feature type="compositionally biased region" description="Basic and acidic residues" evidence="17">
    <location>
        <begin position="529"/>
        <end position="544"/>
    </location>
</feature>
<comment type="caution">
    <text evidence="23">The sequence shown here is derived from an EMBL/GenBank/DDBJ whole genome shotgun (WGS) entry which is preliminary data.</text>
</comment>
<dbReference type="InterPro" id="IPR006560">
    <property type="entry name" value="AWS_dom"/>
</dbReference>
<evidence type="ECO:0000313" key="24">
    <source>
        <dbReference type="Proteomes" id="UP000235965"/>
    </source>
</evidence>
<keyword evidence="3" id="KW-0158">Chromosome</keyword>
<evidence type="ECO:0000256" key="2">
    <source>
        <dbReference type="ARBA" id="ARBA00004286"/>
    </source>
</evidence>
<dbReference type="EMBL" id="NEVH01025129">
    <property type="protein sequence ID" value="PNF15993.1"/>
    <property type="molecule type" value="Genomic_DNA"/>
</dbReference>
<evidence type="ECO:0000256" key="14">
    <source>
        <dbReference type="ARBA" id="ARBA00023163"/>
    </source>
</evidence>
<accession>A0A2J7PI34</accession>
<dbReference type="FunFam" id="2.170.270.10:FF:000002">
    <property type="entry name" value="Histone-lysine N-methyltransferase"/>
    <property type="match status" value="1"/>
</dbReference>
<dbReference type="InterPro" id="IPR019786">
    <property type="entry name" value="Zinc_finger_PHD-type_CS"/>
</dbReference>
<feature type="compositionally biased region" description="Polar residues" evidence="17">
    <location>
        <begin position="1944"/>
        <end position="1961"/>
    </location>
</feature>
<evidence type="ECO:0000256" key="10">
    <source>
        <dbReference type="ARBA" id="ARBA00022771"/>
    </source>
</evidence>
<keyword evidence="6" id="KW-0808">Transferase</keyword>
<dbReference type="FunCoup" id="A0A2J7PI34">
    <property type="interactions" value="1562"/>
</dbReference>
<keyword evidence="14" id="KW-0804">Transcription</keyword>
<evidence type="ECO:0000256" key="1">
    <source>
        <dbReference type="ARBA" id="ARBA00004123"/>
    </source>
</evidence>
<feature type="compositionally biased region" description="Acidic residues" evidence="17">
    <location>
        <begin position="516"/>
        <end position="528"/>
    </location>
</feature>
<dbReference type="CDD" id="cd20144">
    <property type="entry name" value="PWWP_NSD_rpt1"/>
    <property type="match status" value="1"/>
</dbReference>
<evidence type="ECO:0000256" key="7">
    <source>
        <dbReference type="ARBA" id="ARBA00022691"/>
    </source>
</evidence>
<name>A0A2J7PI34_9NEOP</name>
<dbReference type="SUPFAM" id="SSF47095">
    <property type="entry name" value="HMG-box"/>
    <property type="match status" value="1"/>
</dbReference>
<keyword evidence="8" id="KW-0479">Metal-binding</keyword>
<dbReference type="InterPro" id="IPR046341">
    <property type="entry name" value="SET_dom_sf"/>
</dbReference>
<dbReference type="InterPro" id="IPR001214">
    <property type="entry name" value="SET_dom"/>
</dbReference>
<dbReference type="CDD" id="cd15568">
    <property type="entry name" value="PHD5_NSD"/>
    <property type="match status" value="1"/>
</dbReference>
<dbReference type="GO" id="GO:0140938">
    <property type="term" value="F:histone H3 methyltransferase activity"/>
    <property type="evidence" value="ECO:0007669"/>
    <property type="project" value="UniProtKB-ARBA"/>
</dbReference>
<evidence type="ECO:0000256" key="17">
    <source>
        <dbReference type="SAM" id="MobiDB-lite"/>
    </source>
</evidence>
<dbReference type="GO" id="GO:0008270">
    <property type="term" value="F:zinc ion binding"/>
    <property type="evidence" value="ECO:0007669"/>
    <property type="project" value="UniProtKB-KW"/>
</dbReference>
<dbReference type="SMART" id="SM00317">
    <property type="entry name" value="SET"/>
    <property type="match status" value="1"/>
</dbReference>
<evidence type="ECO:0000259" key="18">
    <source>
        <dbReference type="PROSITE" id="PS50016"/>
    </source>
</evidence>
<evidence type="ECO:0000256" key="5">
    <source>
        <dbReference type="ARBA" id="ARBA00022603"/>
    </source>
</evidence>
<gene>
    <name evidence="23" type="ORF">B7P43_G04630</name>
</gene>
<feature type="region of interest" description="Disordered" evidence="17">
    <location>
        <begin position="1749"/>
        <end position="1769"/>
    </location>
</feature>
<feature type="region of interest" description="Disordered" evidence="17">
    <location>
        <begin position="1912"/>
        <end position="1964"/>
    </location>
</feature>
<dbReference type="Gene3D" id="2.170.270.10">
    <property type="entry name" value="SET domain"/>
    <property type="match status" value="1"/>
</dbReference>
<dbReference type="PROSITE" id="PS01358">
    <property type="entry name" value="ZF_RANBP2_1"/>
    <property type="match status" value="1"/>
</dbReference>
<feature type="region of interest" description="Disordered" evidence="17">
    <location>
        <begin position="763"/>
        <end position="941"/>
    </location>
</feature>
<comment type="subcellular location">
    <subcellularLocation>
        <location evidence="2">Chromosome</location>
    </subcellularLocation>
    <subcellularLocation>
        <location evidence="1">Nucleus</location>
    </subcellularLocation>
</comment>
<dbReference type="Pfam" id="PF17907">
    <property type="entry name" value="AWS"/>
    <property type="match status" value="1"/>
</dbReference>
<dbReference type="Gene3D" id="3.30.40.10">
    <property type="entry name" value="Zinc/RING finger domain, C3HC4 (zinc finger)"/>
    <property type="match status" value="4"/>
</dbReference>
<dbReference type="InterPro" id="IPR001876">
    <property type="entry name" value="Znf_RanBP2"/>
</dbReference>
<keyword evidence="24" id="KW-1185">Reference proteome</keyword>
<dbReference type="SUPFAM" id="SSF82199">
    <property type="entry name" value="SET domain"/>
    <property type="match status" value="1"/>
</dbReference>
<dbReference type="SMART" id="SM00508">
    <property type="entry name" value="PostSET"/>
    <property type="match status" value="1"/>
</dbReference>
<dbReference type="PROSITE" id="PS50280">
    <property type="entry name" value="SET"/>
    <property type="match status" value="1"/>
</dbReference>
<feature type="compositionally biased region" description="Basic and acidic residues" evidence="17">
    <location>
        <begin position="1669"/>
        <end position="1682"/>
    </location>
</feature>
<evidence type="ECO:0000256" key="3">
    <source>
        <dbReference type="ARBA" id="ARBA00022454"/>
    </source>
</evidence>
<dbReference type="PANTHER" id="PTHR22884">
    <property type="entry name" value="SET DOMAIN PROTEINS"/>
    <property type="match status" value="1"/>
</dbReference>
<dbReference type="Pfam" id="PF22908">
    <property type="entry name" value="PHD_NSD"/>
    <property type="match status" value="1"/>
</dbReference>
<dbReference type="Gene3D" id="2.30.30.140">
    <property type="match status" value="2"/>
</dbReference>
<dbReference type="CDD" id="cd15565">
    <property type="entry name" value="PHD2_NSD"/>
    <property type="match status" value="1"/>
</dbReference>
<dbReference type="EMBL" id="NEVH01025129">
    <property type="protein sequence ID" value="PNF15990.1"/>
    <property type="molecule type" value="Genomic_DNA"/>
</dbReference>
<dbReference type="InterPro" id="IPR011011">
    <property type="entry name" value="Znf_FYVE_PHD"/>
</dbReference>
<feature type="region of interest" description="Disordered" evidence="17">
    <location>
        <begin position="152"/>
        <end position="194"/>
    </location>
</feature>
<feature type="domain" description="Post-SET" evidence="21">
    <location>
        <begin position="1490"/>
        <end position="1506"/>
    </location>
</feature>
<evidence type="ECO:0000259" key="21">
    <source>
        <dbReference type="PROSITE" id="PS50868"/>
    </source>
</evidence>
<dbReference type="CDD" id="cd15567">
    <property type="entry name" value="PHD4_NSD"/>
    <property type="match status" value="1"/>
</dbReference>
<dbReference type="SMART" id="SM00570">
    <property type="entry name" value="AWS"/>
    <property type="match status" value="1"/>
</dbReference>
<dbReference type="Proteomes" id="UP000235965">
    <property type="component" value="Unassembled WGS sequence"/>
</dbReference>
<feature type="domain" description="PWWP" evidence="20">
    <location>
        <begin position="1182"/>
        <end position="1244"/>
    </location>
</feature>
<dbReference type="InterPro" id="IPR036910">
    <property type="entry name" value="HMG_box_dom_sf"/>
</dbReference>
<dbReference type="InterPro" id="IPR041306">
    <property type="entry name" value="C5HCH"/>
</dbReference>
<proteinExistence type="predicted"/>
<feature type="compositionally biased region" description="Polar residues" evidence="17">
    <location>
        <begin position="1791"/>
        <end position="1806"/>
    </location>
</feature>
<dbReference type="InterPro" id="IPR050777">
    <property type="entry name" value="SET2_Histone-Lys_MeTrsfase"/>
</dbReference>
<feature type="compositionally biased region" description="Acidic residues" evidence="17">
    <location>
        <begin position="763"/>
        <end position="783"/>
    </location>
</feature>
<feature type="compositionally biased region" description="Polar residues" evidence="17">
    <location>
        <begin position="175"/>
        <end position="194"/>
    </location>
</feature>
<evidence type="ECO:0000256" key="13">
    <source>
        <dbReference type="ARBA" id="ARBA00023015"/>
    </source>
</evidence>
<organism evidence="23 24">
    <name type="scientific">Cryptotermes secundus</name>
    <dbReference type="NCBI Taxonomy" id="105785"/>
    <lineage>
        <taxon>Eukaryota</taxon>
        <taxon>Metazoa</taxon>
        <taxon>Ecdysozoa</taxon>
        <taxon>Arthropoda</taxon>
        <taxon>Hexapoda</taxon>
        <taxon>Insecta</taxon>
        <taxon>Pterygota</taxon>
        <taxon>Neoptera</taxon>
        <taxon>Polyneoptera</taxon>
        <taxon>Dictyoptera</taxon>
        <taxon>Blattodea</taxon>
        <taxon>Blattoidea</taxon>
        <taxon>Termitoidae</taxon>
        <taxon>Kalotermitidae</taxon>
        <taxon>Cryptotermitinae</taxon>
        <taxon>Cryptotermes</taxon>
    </lineage>
</organism>
<dbReference type="STRING" id="105785.A0A2J7PI34"/>
<dbReference type="InterPro" id="IPR001965">
    <property type="entry name" value="Znf_PHD"/>
</dbReference>
<evidence type="ECO:0000259" key="20">
    <source>
        <dbReference type="PROSITE" id="PS50812"/>
    </source>
</evidence>
<evidence type="ECO:0008006" key="25">
    <source>
        <dbReference type="Google" id="ProtNLM"/>
    </source>
</evidence>
<feature type="compositionally biased region" description="Basic and acidic residues" evidence="17">
    <location>
        <begin position="1749"/>
        <end position="1764"/>
    </location>
</feature>
<dbReference type="SMART" id="SM00293">
    <property type="entry name" value="PWWP"/>
    <property type="match status" value="2"/>
</dbReference>
<dbReference type="GO" id="GO:0016279">
    <property type="term" value="F:protein-lysine N-methyltransferase activity"/>
    <property type="evidence" value="ECO:0007669"/>
    <property type="project" value="UniProtKB-ARBA"/>
</dbReference>
<feature type="compositionally biased region" description="Basic and acidic residues" evidence="17">
    <location>
        <begin position="891"/>
        <end position="910"/>
    </location>
</feature>
<evidence type="ECO:0000256" key="4">
    <source>
        <dbReference type="ARBA" id="ARBA00022553"/>
    </source>
</evidence>
<dbReference type="Pfam" id="PF23011">
    <property type="entry name" value="PHD-1st_NSD"/>
    <property type="match status" value="2"/>
</dbReference>
<feature type="compositionally biased region" description="Basic and acidic residues" evidence="17">
    <location>
        <begin position="1627"/>
        <end position="1639"/>
    </location>
</feature>
<evidence type="ECO:0000259" key="22">
    <source>
        <dbReference type="PROSITE" id="PS51215"/>
    </source>
</evidence>
<dbReference type="InterPro" id="IPR055197">
    <property type="entry name" value="PHDvar_NSD"/>
</dbReference>
<protein>
    <recommendedName>
        <fullName evidence="25">Histone-lysine N-methyltransferase NSD2</fullName>
    </recommendedName>
</protein>
<evidence type="ECO:0000256" key="16">
    <source>
        <dbReference type="PROSITE-ProRule" id="PRU00146"/>
    </source>
</evidence>
<dbReference type="InterPro" id="IPR013083">
    <property type="entry name" value="Znf_RING/FYVE/PHD"/>
</dbReference>
<feature type="compositionally biased region" description="Basic and acidic residues" evidence="17">
    <location>
        <begin position="1928"/>
        <end position="1942"/>
    </location>
</feature>
<evidence type="ECO:0000256" key="6">
    <source>
        <dbReference type="ARBA" id="ARBA00022679"/>
    </source>
</evidence>
<dbReference type="CDD" id="cd15566">
    <property type="entry name" value="PHD3_NSD"/>
    <property type="match status" value="1"/>
</dbReference>
<feature type="domain" description="SET" evidence="19">
    <location>
        <begin position="1366"/>
        <end position="1483"/>
    </location>
</feature>
<reference evidence="23 24" key="1">
    <citation type="submission" date="2017-12" db="EMBL/GenBank/DDBJ databases">
        <title>Hemimetabolous genomes reveal molecular basis of termite eusociality.</title>
        <authorList>
            <person name="Harrison M.C."/>
            <person name="Jongepier E."/>
            <person name="Robertson H.M."/>
            <person name="Arning N."/>
            <person name="Bitard-Feildel T."/>
            <person name="Chao H."/>
            <person name="Childers C.P."/>
            <person name="Dinh H."/>
            <person name="Doddapaneni H."/>
            <person name="Dugan S."/>
            <person name="Gowin J."/>
            <person name="Greiner C."/>
            <person name="Han Y."/>
            <person name="Hu H."/>
            <person name="Hughes D.S.T."/>
            <person name="Huylmans A.-K."/>
            <person name="Kemena C."/>
            <person name="Kremer L.P.M."/>
            <person name="Lee S.L."/>
            <person name="Lopez-Ezquerra A."/>
            <person name="Mallet L."/>
            <person name="Monroy-Kuhn J.M."/>
            <person name="Moser A."/>
            <person name="Murali S.C."/>
            <person name="Muzny D.M."/>
            <person name="Otani S."/>
            <person name="Piulachs M.-D."/>
            <person name="Poelchau M."/>
            <person name="Qu J."/>
            <person name="Schaub F."/>
            <person name="Wada-Katsumata A."/>
            <person name="Worley K.C."/>
            <person name="Xie Q."/>
            <person name="Ylla G."/>
            <person name="Poulsen M."/>
            <person name="Gibbs R.A."/>
            <person name="Schal C."/>
            <person name="Richards S."/>
            <person name="Belles X."/>
            <person name="Korb J."/>
            <person name="Bornberg-Bauer E."/>
        </authorList>
    </citation>
    <scope>NUCLEOTIDE SEQUENCE [LARGE SCALE GENOMIC DNA]</scope>
    <source>
        <tissue evidence="23">Whole body</tissue>
    </source>
</reference>
<dbReference type="InterPro" id="IPR059153">
    <property type="entry name" value="NSD_PHD-1st"/>
</dbReference>
<dbReference type="CDD" id="cd19173">
    <property type="entry name" value="SET_NSD"/>
    <property type="match status" value="1"/>
</dbReference>
<evidence type="ECO:0000259" key="19">
    <source>
        <dbReference type="PROSITE" id="PS50280"/>
    </source>
</evidence>
<dbReference type="InterPro" id="IPR047443">
    <property type="entry name" value="HMG-box_NSD2"/>
</dbReference>
<dbReference type="SUPFAM" id="SSF63748">
    <property type="entry name" value="Tudor/PWWP/MBT"/>
    <property type="match status" value="2"/>
</dbReference>
<dbReference type="InParanoid" id="A0A2J7PI34"/>
<keyword evidence="15" id="KW-0539">Nucleus</keyword>
<dbReference type="InterPro" id="IPR019787">
    <property type="entry name" value="Znf_PHD-finger"/>
</dbReference>
<dbReference type="FunFam" id="2.30.30.140:FF:000099">
    <property type="entry name" value="Histone-lysine N-methyltransferase"/>
    <property type="match status" value="1"/>
</dbReference>
<dbReference type="Pfam" id="PF17982">
    <property type="entry name" value="C5HCH"/>
    <property type="match status" value="1"/>
</dbReference>
<dbReference type="Pfam" id="PF00855">
    <property type="entry name" value="PWWP"/>
    <property type="match status" value="2"/>
</dbReference>
<feature type="compositionally biased region" description="Basic and acidic residues" evidence="17">
    <location>
        <begin position="918"/>
        <end position="941"/>
    </location>
</feature>
<evidence type="ECO:0000313" key="23">
    <source>
        <dbReference type="EMBL" id="PNF15993.1"/>
    </source>
</evidence>
<keyword evidence="11" id="KW-0862">Zinc</keyword>
<evidence type="ECO:0000256" key="8">
    <source>
        <dbReference type="ARBA" id="ARBA00022723"/>
    </source>
</evidence>
<evidence type="ECO:0000256" key="12">
    <source>
        <dbReference type="ARBA" id="ARBA00022853"/>
    </source>
</evidence>
<evidence type="ECO:0000256" key="11">
    <source>
        <dbReference type="ARBA" id="ARBA00022833"/>
    </source>
</evidence>
<feature type="region of interest" description="Disordered" evidence="17">
    <location>
        <begin position="508"/>
        <end position="557"/>
    </location>
</feature>
<dbReference type="InterPro" id="IPR003616">
    <property type="entry name" value="Post-SET_dom"/>
</dbReference>
<dbReference type="SMART" id="SM00249">
    <property type="entry name" value="PHD"/>
    <property type="match status" value="5"/>
</dbReference>
<dbReference type="PROSITE" id="PS50868">
    <property type="entry name" value="POST_SET"/>
    <property type="match status" value="1"/>
</dbReference>
<feature type="domain" description="AWS" evidence="22">
    <location>
        <begin position="1314"/>
        <end position="1364"/>
    </location>
</feature>
<evidence type="ECO:0000256" key="9">
    <source>
        <dbReference type="ARBA" id="ARBA00022737"/>
    </source>
</evidence>
<sequence>MDESDAFLEDLPPETTEGSGNILAEPSRISSKMEECSLDASSKAQHSNLKRRRIEQVLEAATDSQNQLYVSDVMPSVIKSRYGRTHKPKIPEDFLPTDKKVAAILGHSPHKSPGKSTGSPVCATPIELAKVCQKGQRLYDIFVKKERRSKGNMEVEKTGGNLISTPSVKSEKSNSDSVTVENPPVNTEATPADNTVLSPENVKEEVENVVADKTCETTEVSVSEEKVPGCDWVIGDLAWARVTGYPFWPCMIVLDPEQRIFTKTTVRGNFTLRSLHVQFFGDNGRRSWLYSNCVIQFEGLEAFNKSAVKIHSQMKKRDRKFAAAFHVPPKAKAKWDIAVREAEEAMGRTRTERLQDFARLFTKDVSVKSAETHSPPRTKQQKRVDDKNSSFSSKMGNVEEAPQSPSPHLFTETSYKVNTSTVTPVIKLKISSVQVKKKKQQRKKHSLGGQSFDPDFEAFLHKHIDHVAEERPDLSIKTVEKYLAKEWNKMDELQKSKFYSRLSITNTTVERTETSSSEEEDNVNDEDERESHDSEKADSSETRESSPAPFFKLKKGGGLFRGTKQEKVCQICEKPGDTVKCRGPCCGTFHLECMSKSLEAKENVNNMTPGSVRAKKSKIVLTVSLNRSDVSDALYKAKENEDAQSYDLGEVSEAEDEYPKPLNGMGNMTEHDDMLNEMECVSVPRKRKRSGVEEEVCVTNKKYAKEKTGMDENRIKDKENYNKKISEEKEEDDAVHIKEKTGKGCRENVDSIVKQKVVELQSAEEAEMDVDEVNDTEEVEDENTEIKTKENKNEIVDTGEMEIKEGGEESIMIKKENHTEESSFVSGEEKDVIGDRIISDGNKDDRGMEGYNDKENKELSKYDEKDVNAQKGNRDDSKRKDEQGGEESDLDGSKIEMKEICVSVEKDRYKRATRGMGKRREKEDAKGSRTDMKEGKKDTKISLEEKEKEKIIAKKKDKEEKGKDDAAEEKMATDSAAEFRCKDCREGRNPPCFACGRIQEEKTGREHRQRCAVGHCGKFYHMECLKLWPQAWSSGSASSRRQSAAAARGEDITESQVAVTCPQHVCHTCASDDPRNATTRFAHERLVRCIRCPTAYHTGNYCLPAGSEVLTGTQIICPKHYEPPQKRTYHVNAAWCFICAMGGSLICCDLCPTSFHAECLRLSPPEGSFICEDCDTGRFPLYGEIVWVKLGAYRWWPAQILYPSQIPENIQNLPHVRGEFAVRFFGSHDYYWVNRGRVFLYQEGDTGHSTNRKSYMEGMFSRALLEAREAHKTLEEEKATRDAEARPVMKPPMYVKIKSNRAVGNVRVTEMDLSGMTPCECDPNSPNPCGPDTDCLNRILLVECSPSVCMAGEKCGNQCFEKRLYPPLIPYRTETRGWGLKTLESIRKGDFVIEYVGEMIDEAEYQRRMTRKHEEKDENYYFLTIDKDRMLDAGPKGNVARFMNHSCQPNCETQKWTVNGDTRVGLFALMDIPAGTELTFNYNLECVGPDKKPCMCGAPNCSGFIGVKVNKQIEEDKKPRIELHNLAKRAKKRHSGVRVKDDTCFICGGGGELLLCDNKTCPRGYHLHCLKLKRSPQGKWLCPWHRCNECNKRTVRRCGFCPNSFCPQHADGNIRVHPTAGLVCKDHDKEPPANVKEESLDVAEVGNKMETEEEGASEKSSDPTPEVSYADKEISQKTKDEDLAIETTNGSKSHALSEETAVLHCAEKETVIKECNLPSTDEDKDGLSENISDSDIKSFKDMNEEKFPKEDTLIQDDTCPHNDESIPEVNGTVICDENIMDHKNVTEDSVESSNGVQKQRSGQPKNPTVEENRETKKHKNKGLCGTSAFNKVDLNNELESLAESFSDNEIFKKKVNKLARRHKKKLQPKDMSVNGLGEDLEKKKMVQTSRISSDVSNELGFKGDDIHFEEQCGGNGGLKVETTEEEKEGVHIMEDVPLKEIEGDSSNGTQKICNETRSSPSDIVASNGIEASGVLILPVES</sequence>
<dbReference type="PROSITE" id="PS01359">
    <property type="entry name" value="ZF_PHD_1"/>
    <property type="match status" value="1"/>
</dbReference>
<dbReference type="GO" id="GO:0005694">
    <property type="term" value="C:chromosome"/>
    <property type="evidence" value="ECO:0007669"/>
    <property type="project" value="UniProtKB-SubCell"/>
</dbReference>
<dbReference type="Pfam" id="PF23004">
    <property type="entry name" value="PHDvar_NSD"/>
    <property type="match status" value="1"/>
</dbReference>
<dbReference type="OrthoDB" id="422362at2759"/>
<dbReference type="SUPFAM" id="SSF57903">
    <property type="entry name" value="FYVE/PHD zinc finger"/>
    <property type="match status" value="3"/>
</dbReference>
<feature type="domain" description="PHD-type" evidence="18">
    <location>
        <begin position="1541"/>
        <end position="1588"/>
    </location>
</feature>
<dbReference type="GO" id="GO:0032259">
    <property type="term" value="P:methylation"/>
    <property type="evidence" value="ECO:0007669"/>
    <property type="project" value="UniProtKB-KW"/>
</dbReference>